<dbReference type="Proteomes" id="UP000306102">
    <property type="component" value="Unassembled WGS sequence"/>
</dbReference>
<sequence>MIMKGKACDSTSGDGLEMQHDIETASPGTPTGHFAIYVREERRRFVVSTGFLSHPLFKMLLKKAYDEFGFEQRDGLVVPCSVAAFQEVVSAVRSPQTASPGTPIGHFAVYVGKERRRFVVPTGFLFHPPFKMLLEKAYDEFGFEQRDGLVVPCSVAAFQEVVSAVRSPQTASPGTPIGHFAVYVGKERRRFVVPTGFLFHPPFKMLLEKAYDEFGFEQRDGLVVPCSVAAFQEVVSAVRSPQTASPGTPIGHFAVYVGKERRRFVVPTGFLFHPPFKMLLEKAYDEFGFEQRDGLVVPCSVAAFQEVVSAVRSPQTASPGTPIGHFAVYVGKERRRFVVPTGFLFHPPFKMLLEKAYDEFGFEQRDGLVVPCSVAAFQEVVSAVRSPQTASPGTPIGHFAVYVGKERRRFVVPTGFLFHPPFKMLLEKAYDEFGFEQRDGLVVPYKPYDESCLGEISRSTTLV</sequence>
<keyword evidence="3" id="KW-1185">Reference proteome</keyword>
<gene>
    <name evidence="2" type="ORF">TEA_019867</name>
</gene>
<comment type="similarity">
    <text evidence="1">Belongs to the ARG7 family.</text>
</comment>
<dbReference type="PANTHER" id="PTHR31374:SF28">
    <property type="entry name" value="SAUR-LIKE AUXIN-RESPONSIVE PROTEIN FAMILY"/>
    <property type="match status" value="1"/>
</dbReference>
<dbReference type="PANTHER" id="PTHR31374">
    <property type="entry name" value="AUXIN-INDUCED PROTEIN-LIKE-RELATED"/>
    <property type="match status" value="1"/>
</dbReference>
<comment type="caution">
    <text evidence="2">The sequence shown here is derived from an EMBL/GenBank/DDBJ whole genome shotgun (WGS) entry which is preliminary data.</text>
</comment>
<dbReference type="EMBL" id="SDRB02008258">
    <property type="protein sequence ID" value="THG09778.1"/>
    <property type="molecule type" value="Genomic_DNA"/>
</dbReference>
<dbReference type="InterPro" id="IPR003676">
    <property type="entry name" value="SAUR_fam"/>
</dbReference>
<name>A0A4S4E1S5_CAMSN</name>
<accession>A0A4S4E1S5</accession>
<dbReference type="Pfam" id="PF02519">
    <property type="entry name" value="Auxin_inducible"/>
    <property type="match status" value="6"/>
</dbReference>
<protein>
    <submittedName>
        <fullName evidence="2">Uncharacterized protein</fullName>
    </submittedName>
</protein>
<evidence type="ECO:0000313" key="3">
    <source>
        <dbReference type="Proteomes" id="UP000306102"/>
    </source>
</evidence>
<organism evidence="2 3">
    <name type="scientific">Camellia sinensis var. sinensis</name>
    <name type="common">China tea</name>
    <dbReference type="NCBI Taxonomy" id="542762"/>
    <lineage>
        <taxon>Eukaryota</taxon>
        <taxon>Viridiplantae</taxon>
        <taxon>Streptophyta</taxon>
        <taxon>Embryophyta</taxon>
        <taxon>Tracheophyta</taxon>
        <taxon>Spermatophyta</taxon>
        <taxon>Magnoliopsida</taxon>
        <taxon>eudicotyledons</taxon>
        <taxon>Gunneridae</taxon>
        <taxon>Pentapetalae</taxon>
        <taxon>asterids</taxon>
        <taxon>Ericales</taxon>
        <taxon>Theaceae</taxon>
        <taxon>Camellia</taxon>
    </lineage>
</organism>
<dbReference type="AlphaFoldDB" id="A0A4S4E1S5"/>
<evidence type="ECO:0000256" key="1">
    <source>
        <dbReference type="ARBA" id="ARBA00006974"/>
    </source>
</evidence>
<reference evidence="2 3" key="1">
    <citation type="journal article" date="2018" name="Proc. Natl. Acad. Sci. U.S.A.">
        <title>Draft genome sequence of Camellia sinensis var. sinensis provides insights into the evolution of the tea genome and tea quality.</title>
        <authorList>
            <person name="Wei C."/>
            <person name="Yang H."/>
            <person name="Wang S."/>
            <person name="Zhao J."/>
            <person name="Liu C."/>
            <person name="Gao L."/>
            <person name="Xia E."/>
            <person name="Lu Y."/>
            <person name="Tai Y."/>
            <person name="She G."/>
            <person name="Sun J."/>
            <person name="Cao H."/>
            <person name="Tong W."/>
            <person name="Gao Q."/>
            <person name="Li Y."/>
            <person name="Deng W."/>
            <person name="Jiang X."/>
            <person name="Wang W."/>
            <person name="Chen Q."/>
            <person name="Zhang S."/>
            <person name="Li H."/>
            <person name="Wu J."/>
            <person name="Wang P."/>
            <person name="Li P."/>
            <person name="Shi C."/>
            <person name="Zheng F."/>
            <person name="Jian J."/>
            <person name="Huang B."/>
            <person name="Shan D."/>
            <person name="Shi M."/>
            <person name="Fang C."/>
            <person name="Yue Y."/>
            <person name="Li F."/>
            <person name="Li D."/>
            <person name="Wei S."/>
            <person name="Han B."/>
            <person name="Jiang C."/>
            <person name="Yin Y."/>
            <person name="Xia T."/>
            <person name="Zhang Z."/>
            <person name="Bennetzen J.L."/>
            <person name="Zhao S."/>
            <person name="Wan X."/>
        </authorList>
    </citation>
    <scope>NUCLEOTIDE SEQUENCE [LARGE SCALE GENOMIC DNA]</scope>
    <source>
        <strain evidence="3">cv. Shuchazao</strain>
        <tissue evidence="2">Leaf</tissue>
    </source>
</reference>
<dbReference type="GO" id="GO:0009733">
    <property type="term" value="P:response to auxin"/>
    <property type="evidence" value="ECO:0007669"/>
    <property type="project" value="InterPro"/>
</dbReference>
<evidence type="ECO:0000313" key="2">
    <source>
        <dbReference type="EMBL" id="THG09778.1"/>
    </source>
</evidence>
<proteinExistence type="inferred from homology"/>